<evidence type="ECO:0000259" key="8">
    <source>
        <dbReference type="Pfam" id="PF14833"/>
    </source>
</evidence>
<dbReference type="EMBL" id="CP123872">
    <property type="protein sequence ID" value="WND01505.1"/>
    <property type="molecule type" value="Genomic_DNA"/>
</dbReference>
<dbReference type="InterPro" id="IPR002204">
    <property type="entry name" value="3-OH-isobutyrate_DH-rel_CS"/>
</dbReference>
<dbReference type="Gene3D" id="1.10.1040.10">
    <property type="entry name" value="N-(1-d-carboxylethyl)-l-norvaline Dehydrogenase, domain 2"/>
    <property type="match status" value="1"/>
</dbReference>
<accession>A0AA52H9B0</accession>
<protein>
    <recommendedName>
        <fullName evidence="6">3-hydroxyisobutyrate dehydrogenase</fullName>
        <shortName evidence="6">HIBADH</shortName>
        <ecNumber evidence="6">1.1.1.31</ecNumber>
    </recommendedName>
</protein>
<proteinExistence type="inferred from homology"/>
<dbReference type="PANTHER" id="PTHR22981:SF7">
    <property type="entry name" value="3-HYDROXYISOBUTYRATE DEHYDROGENASE, MITOCHONDRIAL"/>
    <property type="match status" value="1"/>
</dbReference>
<dbReference type="InterPro" id="IPR036291">
    <property type="entry name" value="NAD(P)-bd_dom_sf"/>
</dbReference>
<keyword evidence="4 6" id="KW-0520">NAD</keyword>
<dbReference type="InterPro" id="IPR015815">
    <property type="entry name" value="HIBADH-related"/>
</dbReference>
<evidence type="ECO:0000313" key="9">
    <source>
        <dbReference type="EMBL" id="WND01505.1"/>
    </source>
</evidence>
<dbReference type="InterPro" id="IPR011548">
    <property type="entry name" value="HIBADH"/>
</dbReference>
<dbReference type="NCBIfam" id="TIGR01692">
    <property type="entry name" value="HIBADH"/>
    <property type="match status" value="1"/>
</dbReference>
<dbReference type="InterPro" id="IPR013328">
    <property type="entry name" value="6PGD_dom2"/>
</dbReference>
<dbReference type="GO" id="GO:0050661">
    <property type="term" value="F:NADP binding"/>
    <property type="evidence" value="ECO:0007669"/>
    <property type="project" value="InterPro"/>
</dbReference>
<dbReference type="AlphaFoldDB" id="A0AA52H9B0"/>
<evidence type="ECO:0000256" key="1">
    <source>
        <dbReference type="ARBA" id="ARBA00009080"/>
    </source>
</evidence>
<comment type="catalytic activity">
    <reaction evidence="6">
        <text>3-hydroxy-2-methylpropanoate + NAD(+) = 2-methyl-3-oxopropanoate + NADH + H(+)</text>
        <dbReference type="Rhea" id="RHEA:17681"/>
        <dbReference type="ChEBI" id="CHEBI:11805"/>
        <dbReference type="ChEBI" id="CHEBI:15378"/>
        <dbReference type="ChEBI" id="CHEBI:57540"/>
        <dbReference type="ChEBI" id="CHEBI:57700"/>
        <dbReference type="ChEBI" id="CHEBI:57945"/>
        <dbReference type="EC" id="1.1.1.31"/>
    </reaction>
</comment>
<dbReference type="PANTHER" id="PTHR22981">
    <property type="entry name" value="3-HYDROXYISOBUTYRATE DEHYDROGENASE-RELATED"/>
    <property type="match status" value="1"/>
</dbReference>
<evidence type="ECO:0000256" key="4">
    <source>
        <dbReference type="ARBA" id="ARBA00023027"/>
    </source>
</evidence>
<dbReference type="GO" id="GO:0009083">
    <property type="term" value="P:branched-chain amino acid catabolic process"/>
    <property type="evidence" value="ECO:0007669"/>
    <property type="project" value="UniProtKB-KW"/>
</dbReference>
<dbReference type="GO" id="GO:0051287">
    <property type="term" value="F:NAD binding"/>
    <property type="evidence" value="ECO:0007669"/>
    <property type="project" value="InterPro"/>
</dbReference>
<dbReference type="Pfam" id="PF03446">
    <property type="entry name" value="NAD_binding_2"/>
    <property type="match status" value="1"/>
</dbReference>
<comment type="pathway">
    <text evidence="6">Amino-acid degradation; L-valine degradation.</text>
</comment>
<feature type="active site" evidence="5">
    <location>
        <position position="172"/>
    </location>
</feature>
<sequence length="298" mass="30530">MTQTIGFIGLGNMGLPMAKNLLKEGFAVRGFDLSDEARNGLEVAGGSAFTSVAEAVTNVDAVVTMLPNGAIVKNVYLGKEGILASIDEKTLLIDSSTIDVQSARDVIAAADERNIQMIDAPVSGGVGGAAAGTLAFMVGGKKEAFTRAEAILAPMAGKIVHAGGPGNGQAAKICNNMLLAITMIGTGEAFNLGRALGVEDQVLYDIMSNASGQSWSLTSYCPVPGPVPTSPANNAYQPGFATDLMLKDLGLAVEAIETAGTETPLGKHSHDLYKAMAADGNGGVDFSGMISYLADQQS</sequence>
<evidence type="ECO:0000256" key="3">
    <source>
        <dbReference type="ARBA" id="ARBA00023002"/>
    </source>
</evidence>
<feature type="domain" description="3-hydroxyisobutyrate dehydrogenase-like NAD-binding" evidence="8">
    <location>
        <begin position="166"/>
        <end position="293"/>
    </location>
</feature>
<dbReference type="FunFam" id="1.10.1040.10:FF:000006">
    <property type="entry name" value="3-hydroxyisobutyrate dehydrogenase"/>
    <property type="match status" value="1"/>
</dbReference>
<dbReference type="SUPFAM" id="SSF48179">
    <property type="entry name" value="6-phosphogluconate dehydrogenase C-terminal domain-like"/>
    <property type="match status" value="1"/>
</dbReference>
<dbReference type="PIRSF" id="PIRSF000103">
    <property type="entry name" value="HIBADH"/>
    <property type="match status" value="1"/>
</dbReference>
<dbReference type="InterPro" id="IPR008927">
    <property type="entry name" value="6-PGluconate_DH-like_C_sf"/>
</dbReference>
<evidence type="ECO:0000259" key="7">
    <source>
        <dbReference type="Pfam" id="PF03446"/>
    </source>
</evidence>
<dbReference type="Gene3D" id="3.40.50.720">
    <property type="entry name" value="NAD(P)-binding Rossmann-like Domain"/>
    <property type="match status" value="1"/>
</dbReference>
<dbReference type="PROSITE" id="PS00895">
    <property type="entry name" value="3_HYDROXYISOBUT_DH"/>
    <property type="match status" value="1"/>
</dbReference>
<reference evidence="9" key="1">
    <citation type="submission" date="2023-04" db="EMBL/GenBank/DDBJ databases">
        <title>Complete genome sequence of Temperatibacter marinus.</title>
        <authorList>
            <person name="Rong J.-C."/>
            <person name="Yi M.-L."/>
            <person name="Zhao Q."/>
        </authorList>
    </citation>
    <scope>NUCLEOTIDE SEQUENCE</scope>
    <source>
        <strain evidence="9">NBRC 110045</strain>
    </source>
</reference>
<keyword evidence="2 6" id="KW-0101">Branched-chain amino acid catabolism</keyword>
<dbReference type="SUPFAM" id="SSF51735">
    <property type="entry name" value="NAD(P)-binding Rossmann-fold domains"/>
    <property type="match status" value="1"/>
</dbReference>
<organism evidence="9 10">
    <name type="scientific">Temperatibacter marinus</name>
    <dbReference type="NCBI Taxonomy" id="1456591"/>
    <lineage>
        <taxon>Bacteria</taxon>
        <taxon>Pseudomonadati</taxon>
        <taxon>Pseudomonadota</taxon>
        <taxon>Alphaproteobacteria</taxon>
        <taxon>Kordiimonadales</taxon>
        <taxon>Temperatibacteraceae</taxon>
        <taxon>Temperatibacter</taxon>
    </lineage>
</organism>
<keyword evidence="3 6" id="KW-0560">Oxidoreductase</keyword>
<name>A0AA52H9B0_9PROT</name>
<comment type="similarity">
    <text evidence="1 6">Belongs to the HIBADH-related family.</text>
</comment>
<dbReference type="Proteomes" id="UP001268683">
    <property type="component" value="Chromosome"/>
</dbReference>
<evidence type="ECO:0000313" key="10">
    <source>
        <dbReference type="Proteomes" id="UP001268683"/>
    </source>
</evidence>
<keyword evidence="10" id="KW-1185">Reference proteome</keyword>
<dbReference type="InterPro" id="IPR029154">
    <property type="entry name" value="HIBADH-like_NADP-bd"/>
</dbReference>
<dbReference type="RefSeq" id="WP_310797333.1">
    <property type="nucleotide sequence ID" value="NZ_CP123872.1"/>
</dbReference>
<dbReference type="InterPro" id="IPR006115">
    <property type="entry name" value="6PGDH_NADP-bd"/>
</dbReference>
<gene>
    <name evidence="9" type="primary">mmsB</name>
    <name evidence="9" type="ORF">QGN29_08020</name>
</gene>
<dbReference type="KEGG" id="tmk:QGN29_08020"/>
<dbReference type="GO" id="GO:0008442">
    <property type="term" value="F:3-hydroxyisobutyrate dehydrogenase activity"/>
    <property type="evidence" value="ECO:0007669"/>
    <property type="project" value="UniProtKB-EC"/>
</dbReference>
<dbReference type="EC" id="1.1.1.31" evidence="6"/>
<feature type="domain" description="6-phosphogluconate dehydrogenase NADP-binding" evidence="7">
    <location>
        <begin position="4"/>
        <end position="163"/>
    </location>
</feature>
<evidence type="ECO:0000256" key="2">
    <source>
        <dbReference type="ARBA" id="ARBA00022456"/>
    </source>
</evidence>
<evidence type="ECO:0000256" key="6">
    <source>
        <dbReference type="RuleBase" id="RU910714"/>
    </source>
</evidence>
<dbReference type="Pfam" id="PF14833">
    <property type="entry name" value="NAD_binding_11"/>
    <property type="match status" value="1"/>
</dbReference>
<evidence type="ECO:0000256" key="5">
    <source>
        <dbReference type="PIRSR" id="PIRSR000103-1"/>
    </source>
</evidence>